<dbReference type="OrthoDB" id="195446at2759"/>
<dbReference type="Pfam" id="PF22939">
    <property type="entry name" value="WHD_GPIID"/>
    <property type="match status" value="1"/>
</dbReference>
<dbReference type="PRINTS" id="PR01415">
    <property type="entry name" value="ANKYRIN"/>
</dbReference>
<dbReference type="GO" id="GO:0004842">
    <property type="term" value="F:ubiquitin-protein transferase activity"/>
    <property type="evidence" value="ECO:0007669"/>
    <property type="project" value="TreeGrafter"/>
</dbReference>
<comment type="catalytic activity">
    <reaction evidence="4">
        <text>N(6)-D-ribulosyl-L-lysyl-[protein] + ATP = N(6)-(3-O-phospho-D-ribulosyl)-L-lysyl-[protein] + ADP + H(+)</text>
        <dbReference type="Rhea" id="RHEA:48432"/>
        <dbReference type="Rhea" id="RHEA-COMP:12103"/>
        <dbReference type="Rhea" id="RHEA-COMP:12104"/>
        <dbReference type="ChEBI" id="CHEBI:15378"/>
        <dbReference type="ChEBI" id="CHEBI:30616"/>
        <dbReference type="ChEBI" id="CHEBI:90418"/>
        <dbReference type="ChEBI" id="CHEBI:90420"/>
        <dbReference type="ChEBI" id="CHEBI:456216"/>
        <dbReference type="EC" id="2.7.1.172"/>
    </reaction>
    <physiologicalReaction direction="left-to-right" evidence="4">
        <dbReference type="Rhea" id="RHEA:48433"/>
    </physiologicalReaction>
</comment>
<dbReference type="FunFam" id="3.90.1200.10:FF:000018">
    <property type="entry name" value="Fructosamine-3-kinase, putative"/>
    <property type="match status" value="1"/>
</dbReference>
<dbReference type="EC" id="2.7.1.172" evidence="1"/>
<evidence type="ECO:0000259" key="7">
    <source>
        <dbReference type="Pfam" id="PF24883"/>
    </source>
</evidence>
<dbReference type="GO" id="GO:0085020">
    <property type="term" value="P:protein K6-linked ubiquitination"/>
    <property type="evidence" value="ECO:0007669"/>
    <property type="project" value="TreeGrafter"/>
</dbReference>
<dbReference type="Gene3D" id="3.40.50.300">
    <property type="entry name" value="P-loop containing nucleotide triphosphate hydrolases"/>
    <property type="match status" value="1"/>
</dbReference>
<sequence>MDPASAIGLAAALSELIGTAMEIVNMANKIANAPKNRRSLTLEMVSLIGIMSNLKQRVESARKETDPWFKAVSMLDWENGPLQQFKIAMNYISKKLEPQFGRDIRWAFSEHEIKDALMQIERIKTLITMALQDDIFTLTQATKKVIDGMDNRTEMMQKNVVNIGDGIQGISLGVMTLTKDASDQRRRDIATWLSPLNFLGRQDDIFRRRQAGTTKWLLESKEFKDWVVGKRKLLRCSGIPGGGKTTAASVVVEHLKSRPKLGKIAVAVIYCNYKEQGDQSVTNLISSLIKQLLQDDGPLPDELLSLYRRHSDRDTRPSLQEVSSIMQNLVESYDKVFIVIDALDESPEDMGTRTNLATELLNFRSEKCNLMFTARNYAGLESLFPDGVSIEIAATDEDVLSYVDARIAQSHRLAKHCRSHSDLQEDIRRTVVEKTHGMFLLARLHMDAMENKTTVKAVRTVLNALPTSLNATYNDAMDRIANQNEEDRELAQRVLFWITFAKRPLRILELRHALAVEEGETDLDDENLADQDIVLSVCCGLIAVDPSTTDVRLVHYTLHTYLETVRDTRFPNAEANITKTCLKYLTFDALGTAVCKTDRQMEARLLEHPFLLYAAQFWGEHARGEVEKLLTDTILSFLHDENRLICCVQIMCIPEHRYSGYSQMFPREFDVLWVTASFGLAHISQIKLQSGGNVSAADSLRGHSPLHRAALAGHLNVAKLLIDNGSSIDVQCAHSGFTPLRVAAQQGHGKIVSLLIASGADVNIKANDGKQPLHGAASKGIVSAIESLLDRGADIEMRDTAMQTSLHVAATNGHVAAVEFLLNRSAFVEAKDRGGRTAVHLAAVNGHPMTTLTLLKRGASPESRDRDHGTPLMDVAEAGQKATLLVLLEHGSDVNARDMRGMAALDFAVKHRRHEIVSMLLRWGANSNSRDQDGFTALHRAAMIGDVTAVTMLLKHDANVNKGDARGETPLQQAAWFGHTEVAYLLLRAGATVHDSTLDGQTALHLAASNGHSPIVAVLLGHGANTNTKNKKGETAQDLAQCNEHAGVVQLFSVVSPDVRSSSESGLDWITVEKADSLDLERPVISLPRALTYSDKSMNAQPPPPKQDVEKRFEPGIQNAIEEATAMLSDPAVFKALNVSREDTVVELWGALGFSLKAVVTVPGDSQVKRYFVKTRINEARDDLYYGEYLGLLDLHKACPSSVPYPIAHGNLSATVGCFLVMEYLDQDTSGNLISATNTMSLAQKLATLHSAPTSIPEGFSAPVFGFPAVTYCGPTPQANKFSSSWREFFVHDRMRMILKSCEVERESDNELRYWVERTIDGPIAHLLADGHLGGQMGIKPAIVHGNLWYGNKMRGTISSSFTSYEAEDILFDPSAAWCHSEFELGILCLFGGFSAGFFQEYHSLIPKTDPKHEYDDRVELYMLYHQLNHCALFGGEYRGESIARMRKLCAKYPVKKGE</sequence>
<evidence type="ECO:0000256" key="4">
    <source>
        <dbReference type="ARBA" id="ARBA00048655"/>
    </source>
</evidence>
<evidence type="ECO:0000256" key="3">
    <source>
        <dbReference type="ARBA" id="ARBA00023043"/>
    </source>
</evidence>
<dbReference type="GO" id="GO:0102193">
    <property type="term" value="F:protein-ribulosamine 3-kinase activity"/>
    <property type="evidence" value="ECO:0007669"/>
    <property type="project" value="UniProtKB-EC"/>
</dbReference>
<feature type="domain" description="Nephrocystin 3-like N-terminal" evidence="7">
    <location>
        <begin position="212"/>
        <end position="375"/>
    </location>
</feature>
<evidence type="ECO:0000313" key="9">
    <source>
        <dbReference type="Proteomes" id="UP000293823"/>
    </source>
</evidence>
<feature type="repeat" description="ANK" evidence="5">
    <location>
        <begin position="834"/>
        <end position="866"/>
    </location>
</feature>
<gene>
    <name evidence="8" type="ORF">AA0113_g11850</name>
</gene>
<proteinExistence type="predicted"/>
<dbReference type="Pfam" id="PF00023">
    <property type="entry name" value="Ank"/>
    <property type="match status" value="1"/>
</dbReference>
<comment type="caution">
    <text evidence="8">The sequence shown here is derived from an EMBL/GenBank/DDBJ whole genome shotgun (WGS) entry which is preliminary data.</text>
</comment>
<dbReference type="Gene3D" id="1.25.40.20">
    <property type="entry name" value="Ankyrin repeat-containing domain"/>
    <property type="match status" value="4"/>
</dbReference>
<dbReference type="SUPFAM" id="SSF56112">
    <property type="entry name" value="Protein kinase-like (PK-like)"/>
    <property type="match status" value="1"/>
</dbReference>
<protein>
    <recommendedName>
        <fullName evidence="1">protein-ribulosamine 3-kinase</fullName>
        <ecNumber evidence="1">2.7.1.172</ecNumber>
    </recommendedName>
</protein>
<dbReference type="PANTHER" id="PTHR24171">
    <property type="entry name" value="ANKYRIN REPEAT DOMAIN-CONTAINING PROTEIN 39-RELATED"/>
    <property type="match status" value="1"/>
</dbReference>
<dbReference type="InterPro" id="IPR011009">
    <property type="entry name" value="Kinase-like_dom_sf"/>
</dbReference>
<dbReference type="SMART" id="SM00248">
    <property type="entry name" value="ANK"/>
    <property type="match status" value="10"/>
</dbReference>
<dbReference type="Pfam" id="PF24883">
    <property type="entry name" value="NPHP3_N"/>
    <property type="match status" value="1"/>
</dbReference>
<dbReference type="PANTHER" id="PTHR24171:SF9">
    <property type="entry name" value="ANKYRIN REPEAT DOMAIN-CONTAINING PROTEIN 39"/>
    <property type="match status" value="1"/>
</dbReference>
<dbReference type="InterPro" id="IPR056884">
    <property type="entry name" value="NPHP3-like_N"/>
</dbReference>
<dbReference type="Gene3D" id="3.90.1200.10">
    <property type="match status" value="1"/>
</dbReference>
<dbReference type="InterPro" id="IPR027417">
    <property type="entry name" value="P-loop_NTPase"/>
</dbReference>
<dbReference type="InterPro" id="IPR016477">
    <property type="entry name" value="Fructo-/Ketosamine-3-kinase"/>
</dbReference>
<evidence type="ECO:0000256" key="2">
    <source>
        <dbReference type="ARBA" id="ARBA00022737"/>
    </source>
</evidence>
<keyword evidence="3 5" id="KW-0040">ANK repeat</keyword>
<evidence type="ECO:0000259" key="6">
    <source>
        <dbReference type="Pfam" id="PF22939"/>
    </source>
</evidence>
<feature type="repeat" description="ANK" evidence="5">
    <location>
        <begin position="735"/>
        <end position="767"/>
    </location>
</feature>
<dbReference type="EMBL" id="PEJP01000078">
    <property type="protein sequence ID" value="RYO31434.1"/>
    <property type="molecule type" value="Genomic_DNA"/>
</dbReference>
<organism evidence="8 9">
    <name type="scientific">Alternaria arborescens</name>
    <dbReference type="NCBI Taxonomy" id="156630"/>
    <lineage>
        <taxon>Eukaryota</taxon>
        <taxon>Fungi</taxon>
        <taxon>Dikarya</taxon>
        <taxon>Ascomycota</taxon>
        <taxon>Pezizomycotina</taxon>
        <taxon>Dothideomycetes</taxon>
        <taxon>Pleosporomycetidae</taxon>
        <taxon>Pleosporales</taxon>
        <taxon>Pleosporineae</taxon>
        <taxon>Pleosporaceae</taxon>
        <taxon>Alternaria</taxon>
        <taxon>Alternaria sect. Alternaria</taxon>
    </lineage>
</organism>
<dbReference type="InterPro" id="IPR054471">
    <property type="entry name" value="GPIID_WHD"/>
</dbReference>
<dbReference type="InterPro" id="IPR002110">
    <property type="entry name" value="Ankyrin_rpt"/>
</dbReference>
<dbReference type="Pfam" id="PF03881">
    <property type="entry name" value="Fructosamin_kin"/>
    <property type="match status" value="1"/>
</dbReference>
<feature type="repeat" description="ANK" evidence="5">
    <location>
        <begin position="801"/>
        <end position="833"/>
    </location>
</feature>
<keyword evidence="2" id="KW-0677">Repeat</keyword>
<name>A0A4Q4Q1T5_9PLEO</name>
<evidence type="ECO:0000256" key="5">
    <source>
        <dbReference type="PROSITE-ProRule" id="PRU00023"/>
    </source>
</evidence>
<dbReference type="SUPFAM" id="SSF52540">
    <property type="entry name" value="P-loop containing nucleoside triphosphate hydrolases"/>
    <property type="match status" value="1"/>
</dbReference>
<dbReference type="PROSITE" id="PS50297">
    <property type="entry name" value="ANK_REP_REGION"/>
    <property type="match status" value="10"/>
</dbReference>
<dbReference type="SUPFAM" id="SSF48403">
    <property type="entry name" value="Ankyrin repeat"/>
    <property type="match status" value="1"/>
</dbReference>
<accession>A0A4Q4Q1T5</accession>
<reference evidence="9" key="1">
    <citation type="journal article" date="2019" name="bioRxiv">
        <title>Genomics, evolutionary history and diagnostics of the Alternaria alternata species group including apple and Asian pear pathotypes.</title>
        <authorList>
            <person name="Armitage A.D."/>
            <person name="Cockerton H.M."/>
            <person name="Sreenivasaprasad S."/>
            <person name="Woodhall J.W."/>
            <person name="Lane C.R."/>
            <person name="Harrison R.J."/>
            <person name="Clarkson J.P."/>
        </authorList>
    </citation>
    <scope>NUCLEOTIDE SEQUENCE [LARGE SCALE GENOMIC DNA]</scope>
    <source>
        <strain evidence="9">RGR 97.0016</strain>
    </source>
</reference>
<feature type="repeat" description="ANK" evidence="5">
    <location>
        <begin position="966"/>
        <end position="998"/>
    </location>
</feature>
<dbReference type="InterPro" id="IPR036770">
    <property type="entry name" value="Ankyrin_rpt-contain_sf"/>
</dbReference>
<dbReference type="Proteomes" id="UP000293823">
    <property type="component" value="Unassembled WGS sequence"/>
</dbReference>
<feature type="repeat" description="ANK" evidence="5">
    <location>
        <begin position="867"/>
        <end position="899"/>
    </location>
</feature>
<feature type="repeat" description="ANK" evidence="5">
    <location>
        <begin position="768"/>
        <end position="800"/>
    </location>
</feature>
<feature type="repeat" description="ANK" evidence="5">
    <location>
        <begin position="933"/>
        <end position="965"/>
    </location>
</feature>
<feature type="repeat" description="ANK" evidence="5">
    <location>
        <begin position="701"/>
        <end position="733"/>
    </location>
</feature>
<feature type="domain" description="GPI inositol-deacylase winged helix" evidence="6">
    <location>
        <begin position="484"/>
        <end position="562"/>
    </location>
</feature>
<feature type="repeat" description="ANK" evidence="5">
    <location>
        <begin position="900"/>
        <end position="932"/>
    </location>
</feature>
<feature type="repeat" description="ANK" evidence="5">
    <location>
        <begin position="999"/>
        <end position="1031"/>
    </location>
</feature>
<dbReference type="Pfam" id="PF12796">
    <property type="entry name" value="Ank_2"/>
    <property type="match status" value="2"/>
</dbReference>
<evidence type="ECO:0000256" key="1">
    <source>
        <dbReference type="ARBA" id="ARBA00011961"/>
    </source>
</evidence>
<evidence type="ECO:0000313" key="8">
    <source>
        <dbReference type="EMBL" id="RYO31434.1"/>
    </source>
</evidence>
<dbReference type="Pfam" id="PF13637">
    <property type="entry name" value="Ank_4"/>
    <property type="match status" value="2"/>
</dbReference>
<dbReference type="PROSITE" id="PS50088">
    <property type="entry name" value="ANK_REPEAT"/>
    <property type="match status" value="10"/>
</dbReference>
<keyword evidence="9" id="KW-1185">Reference proteome</keyword>